<organism evidence="9 10">
    <name type="scientific">Weissella muntiaci</name>
    <dbReference type="NCBI Taxonomy" id="2508881"/>
    <lineage>
        <taxon>Bacteria</taxon>
        <taxon>Bacillati</taxon>
        <taxon>Bacillota</taxon>
        <taxon>Bacilli</taxon>
        <taxon>Lactobacillales</taxon>
        <taxon>Lactobacillaceae</taxon>
        <taxon>Weissella</taxon>
    </lineage>
</organism>
<dbReference type="OrthoDB" id="9793390at2"/>
<gene>
    <name evidence="9" type="ORF">ESZ50_07185</name>
</gene>
<dbReference type="GO" id="GO:0005886">
    <property type="term" value="C:plasma membrane"/>
    <property type="evidence" value="ECO:0007669"/>
    <property type="project" value="UniProtKB-SubCell"/>
</dbReference>
<evidence type="ECO:0000256" key="1">
    <source>
        <dbReference type="ARBA" id="ARBA00004651"/>
    </source>
</evidence>
<name>A0A6C2C618_9LACO</name>
<keyword evidence="4" id="KW-1003">Cell membrane</keyword>
<dbReference type="AlphaFoldDB" id="A0A6C2C618"/>
<dbReference type="PANTHER" id="PTHR21716">
    <property type="entry name" value="TRANSMEMBRANE PROTEIN"/>
    <property type="match status" value="1"/>
</dbReference>
<evidence type="ECO:0000256" key="5">
    <source>
        <dbReference type="ARBA" id="ARBA00022692"/>
    </source>
</evidence>
<dbReference type="GO" id="GO:0055085">
    <property type="term" value="P:transmembrane transport"/>
    <property type="evidence" value="ECO:0007669"/>
    <property type="project" value="TreeGrafter"/>
</dbReference>
<feature type="transmembrane region" description="Helical" evidence="8">
    <location>
        <begin position="79"/>
        <end position="101"/>
    </location>
</feature>
<keyword evidence="7 8" id="KW-0472">Membrane</keyword>
<proteinExistence type="inferred from homology"/>
<keyword evidence="6 8" id="KW-1133">Transmembrane helix</keyword>
<dbReference type="InterPro" id="IPR002549">
    <property type="entry name" value="AI-2E-like"/>
</dbReference>
<evidence type="ECO:0000313" key="9">
    <source>
        <dbReference type="EMBL" id="TYC49023.1"/>
    </source>
</evidence>
<dbReference type="EMBL" id="SDGZ01000015">
    <property type="protein sequence ID" value="TYC49023.1"/>
    <property type="molecule type" value="Genomic_DNA"/>
</dbReference>
<dbReference type="PANTHER" id="PTHR21716:SF53">
    <property type="entry name" value="PERMEASE PERM-RELATED"/>
    <property type="match status" value="1"/>
</dbReference>
<dbReference type="Proteomes" id="UP000371977">
    <property type="component" value="Unassembled WGS sequence"/>
</dbReference>
<reference evidence="9 10" key="1">
    <citation type="submission" date="2019-01" db="EMBL/GenBank/DDBJ databases">
        <title>Weissella sp. nov., a novel lactic acid bacterium isolated from animal feces.</title>
        <authorList>
            <person name="Wang L.-T."/>
        </authorList>
    </citation>
    <scope>NUCLEOTIDE SEQUENCE [LARGE SCALE GENOMIC DNA]</scope>
    <source>
        <strain evidence="9 10">8H-2</strain>
    </source>
</reference>
<comment type="similarity">
    <text evidence="2">Belongs to the autoinducer-2 exporter (AI-2E) (TC 2.A.86) family.</text>
</comment>
<evidence type="ECO:0000256" key="3">
    <source>
        <dbReference type="ARBA" id="ARBA00022448"/>
    </source>
</evidence>
<dbReference type="Pfam" id="PF01594">
    <property type="entry name" value="AI-2E_transport"/>
    <property type="match status" value="1"/>
</dbReference>
<evidence type="ECO:0000256" key="7">
    <source>
        <dbReference type="ARBA" id="ARBA00023136"/>
    </source>
</evidence>
<evidence type="ECO:0000256" key="4">
    <source>
        <dbReference type="ARBA" id="ARBA00022475"/>
    </source>
</evidence>
<keyword evidence="5 8" id="KW-0812">Transmembrane</keyword>
<sequence>MLKRLQDSKILFWTLELLALAILIVVVSQMTFILEPIGKFISSIFVPIIISGFLTYLLLPFIRLLKKIKFGNGRRMPHLLAVFIVLIVFLVIVIASFIVLIPSLVTQIAKLVENIPGLVQSSQHMILEASHWQWVQEMGIKDHMGELQSQLAKFMGSFVQGTANSLSTLIGTMTSITITAITVPVMTFYMLNDGDRLVPAIQRFFPASRRDNVADVFSRLNKTISQYISGQAIEMLFVGVFTTVGYFTIGQKYALLLGVIAGITNLIPYVGPYIGIVPALFVAIFQGPWQVVWTIVVVIIVQQIDGNLIYPKIIGNSLNIHPLTIIILLLAAGNIAGIGGMILAIPAYAIVRTLTIYAWELWHFDDSEVLE</sequence>
<feature type="transmembrane region" description="Helical" evidence="8">
    <location>
        <begin position="12"/>
        <end position="34"/>
    </location>
</feature>
<feature type="transmembrane region" description="Helical" evidence="8">
    <location>
        <begin position="255"/>
        <end position="284"/>
    </location>
</feature>
<comment type="subcellular location">
    <subcellularLocation>
        <location evidence="1">Cell membrane</location>
        <topology evidence="1">Multi-pass membrane protein</topology>
    </subcellularLocation>
</comment>
<keyword evidence="10" id="KW-1185">Reference proteome</keyword>
<feature type="transmembrane region" description="Helical" evidence="8">
    <location>
        <begin position="322"/>
        <end position="351"/>
    </location>
</feature>
<keyword evidence="3" id="KW-0813">Transport</keyword>
<dbReference type="RefSeq" id="WP_148622885.1">
    <property type="nucleotide sequence ID" value="NZ_SDGZ01000015.1"/>
</dbReference>
<evidence type="ECO:0000256" key="8">
    <source>
        <dbReference type="SAM" id="Phobius"/>
    </source>
</evidence>
<evidence type="ECO:0000256" key="2">
    <source>
        <dbReference type="ARBA" id="ARBA00009773"/>
    </source>
</evidence>
<feature type="transmembrane region" description="Helical" evidence="8">
    <location>
        <begin position="291"/>
        <end position="310"/>
    </location>
</feature>
<feature type="transmembrane region" description="Helical" evidence="8">
    <location>
        <begin position="40"/>
        <end position="59"/>
    </location>
</feature>
<comment type="caution">
    <text evidence="9">The sequence shown here is derived from an EMBL/GenBank/DDBJ whole genome shotgun (WGS) entry which is preliminary data.</text>
</comment>
<feature type="transmembrane region" description="Helical" evidence="8">
    <location>
        <begin position="227"/>
        <end position="249"/>
    </location>
</feature>
<accession>A0A6C2C618</accession>
<evidence type="ECO:0000313" key="10">
    <source>
        <dbReference type="Proteomes" id="UP000371977"/>
    </source>
</evidence>
<evidence type="ECO:0000256" key="6">
    <source>
        <dbReference type="ARBA" id="ARBA00022989"/>
    </source>
</evidence>
<feature type="transmembrane region" description="Helical" evidence="8">
    <location>
        <begin position="169"/>
        <end position="191"/>
    </location>
</feature>
<protein>
    <submittedName>
        <fullName evidence="9">AI-2E family transporter</fullName>
    </submittedName>
</protein>